<evidence type="ECO:0000313" key="12">
    <source>
        <dbReference type="Proteomes" id="UP000694941"/>
    </source>
</evidence>
<gene>
    <name evidence="13 14 15 16 17 18 19 20" type="primary">LOC106457782</name>
</gene>
<evidence type="ECO:0000256" key="6">
    <source>
        <dbReference type="ARBA" id="ARBA00025774"/>
    </source>
</evidence>
<dbReference type="InterPro" id="IPR016181">
    <property type="entry name" value="Acyl_CoA_acyltransferase"/>
</dbReference>
<evidence type="ECO:0000256" key="7">
    <source>
        <dbReference type="ARBA" id="ARBA00026111"/>
    </source>
</evidence>
<keyword evidence="2" id="KW-0808">Transferase</keyword>
<evidence type="ECO:0000313" key="13">
    <source>
        <dbReference type="RefSeq" id="XP_013772679.1"/>
    </source>
</evidence>
<dbReference type="SUPFAM" id="SSF55729">
    <property type="entry name" value="Acyl-CoA N-acyltransferases (Nat)"/>
    <property type="match status" value="1"/>
</dbReference>
<evidence type="ECO:0000256" key="1">
    <source>
        <dbReference type="ARBA" id="ARBA00013184"/>
    </source>
</evidence>
<proteinExistence type="inferred from homology"/>
<evidence type="ECO:0000313" key="14">
    <source>
        <dbReference type="RefSeq" id="XP_013772680.1"/>
    </source>
</evidence>
<organism evidence="12 14">
    <name type="scientific">Limulus polyphemus</name>
    <name type="common">Atlantic horseshoe crab</name>
    <dbReference type="NCBI Taxonomy" id="6850"/>
    <lineage>
        <taxon>Eukaryota</taxon>
        <taxon>Metazoa</taxon>
        <taxon>Ecdysozoa</taxon>
        <taxon>Arthropoda</taxon>
        <taxon>Chelicerata</taxon>
        <taxon>Merostomata</taxon>
        <taxon>Xiphosura</taxon>
        <taxon>Limulidae</taxon>
        <taxon>Limulus</taxon>
    </lineage>
</organism>
<dbReference type="PROSITE" id="PS51186">
    <property type="entry name" value="GNAT"/>
    <property type="match status" value="1"/>
</dbReference>
<dbReference type="PANTHER" id="PTHR14744:SF15">
    <property type="entry name" value="N-ALPHA-ACETYLTRANSFERASE 60"/>
    <property type="match status" value="1"/>
</dbReference>
<dbReference type="InterPro" id="IPR045141">
    <property type="entry name" value="NAA60-like"/>
</dbReference>
<keyword evidence="5" id="KW-0012">Acyltransferase</keyword>
<dbReference type="RefSeq" id="XP_022239521.1">
    <property type="nucleotide sequence ID" value="XM_022383813.1"/>
</dbReference>
<protein>
    <recommendedName>
        <fullName evidence="8">N-alpha-acetyltransferase 60</fullName>
        <ecNumber evidence="7">2.3.1.259</ecNumber>
        <ecNumber evidence="1">2.3.1.48</ecNumber>
    </recommendedName>
</protein>
<keyword evidence="4" id="KW-0156">Chromatin regulator</keyword>
<evidence type="ECO:0000259" key="11">
    <source>
        <dbReference type="PROSITE" id="PS51186"/>
    </source>
</evidence>
<dbReference type="RefSeq" id="XP_013772679.1">
    <property type="nucleotide sequence ID" value="XM_013917225.2"/>
</dbReference>
<feature type="domain" description="N-acetyltransferase" evidence="11">
    <location>
        <begin position="12"/>
        <end position="182"/>
    </location>
</feature>
<evidence type="ECO:0000256" key="10">
    <source>
        <dbReference type="ARBA" id="ARBA00048848"/>
    </source>
</evidence>
<keyword evidence="12" id="KW-1185">Reference proteome</keyword>
<evidence type="ECO:0000313" key="17">
    <source>
        <dbReference type="RefSeq" id="XP_022239522.1"/>
    </source>
</evidence>
<comment type="catalytic activity">
    <reaction evidence="10">
        <text>N-terminal L-methionyl-[transmembrane protein] + acetyl-CoA = N-terminal N(alpha)-acetyl-L-methionyl-[transmembrane protein] + CoA + H(+)</text>
        <dbReference type="Rhea" id="RHEA:50604"/>
        <dbReference type="Rhea" id="RHEA-COMP:12745"/>
        <dbReference type="Rhea" id="RHEA-COMP:12746"/>
        <dbReference type="ChEBI" id="CHEBI:15378"/>
        <dbReference type="ChEBI" id="CHEBI:57287"/>
        <dbReference type="ChEBI" id="CHEBI:57288"/>
        <dbReference type="ChEBI" id="CHEBI:64731"/>
        <dbReference type="ChEBI" id="CHEBI:133414"/>
        <dbReference type="EC" id="2.3.1.259"/>
    </reaction>
</comment>
<evidence type="ECO:0000256" key="3">
    <source>
        <dbReference type="ARBA" id="ARBA00022829"/>
    </source>
</evidence>
<dbReference type="Gene3D" id="3.40.630.30">
    <property type="match status" value="1"/>
</dbReference>
<evidence type="ECO:0000313" key="18">
    <source>
        <dbReference type="RefSeq" id="XP_022239523.1"/>
    </source>
</evidence>
<evidence type="ECO:0000313" key="20">
    <source>
        <dbReference type="RefSeq" id="XP_022239525.1"/>
    </source>
</evidence>
<dbReference type="RefSeq" id="XP_022239523.1">
    <property type="nucleotide sequence ID" value="XM_022383815.1"/>
</dbReference>
<evidence type="ECO:0000313" key="15">
    <source>
        <dbReference type="RefSeq" id="XP_022239520.1"/>
    </source>
</evidence>
<dbReference type="RefSeq" id="XP_013772680.1">
    <property type="nucleotide sequence ID" value="XM_013917226.2"/>
</dbReference>
<evidence type="ECO:0000256" key="2">
    <source>
        <dbReference type="ARBA" id="ARBA00022679"/>
    </source>
</evidence>
<dbReference type="RefSeq" id="XP_022239525.1">
    <property type="nucleotide sequence ID" value="XM_022383817.1"/>
</dbReference>
<dbReference type="EC" id="2.3.1.259" evidence="7"/>
<dbReference type="EC" id="2.3.1.48" evidence="1"/>
<sequence>MTRVPLCNDSNVQLRFLVPEDLPEIKKLCREWFPIEYPHSWYEDISCNRKFFSLAAVYKFQIIGLIVVEIKPQGKCNKEDQGLLSSHFPKTSLVAYILTLGVVQEFRRNGIATLLLDSVISHLTNSSETADCKAIYLHVLTTNTTAIQFYEQRKFKVHSFLPLYYNVHGVAKDGYSYVLYVNGGHPPWTILDYLKHWGRTISRIELCSLPKHLMTAIGTVIASILPTGLRSNLSVS</sequence>
<reference evidence="13 14" key="1">
    <citation type="submission" date="2025-05" db="UniProtKB">
        <authorList>
            <consortium name="RefSeq"/>
        </authorList>
    </citation>
    <scope>IDENTIFICATION</scope>
    <source>
        <tissue evidence="13 14">Muscle</tissue>
    </source>
</reference>
<dbReference type="GeneID" id="106457782"/>
<accession>A0ABM1B173</accession>
<evidence type="ECO:0000256" key="9">
    <source>
        <dbReference type="ARBA" id="ARBA00048017"/>
    </source>
</evidence>
<evidence type="ECO:0000313" key="16">
    <source>
        <dbReference type="RefSeq" id="XP_022239521.1"/>
    </source>
</evidence>
<dbReference type="Proteomes" id="UP000694941">
    <property type="component" value="Unplaced"/>
</dbReference>
<dbReference type="Pfam" id="PF00583">
    <property type="entry name" value="Acetyltransf_1"/>
    <property type="match status" value="1"/>
</dbReference>
<evidence type="ECO:0000256" key="8">
    <source>
        <dbReference type="ARBA" id="ARBA00026144"/>
    </source>
</evidence>
<dbReference type="PANTHER" id="PTHR14744">
    <property type="entry name" value="N-ALPHA-ACETYLTRANSFERASE 60"/>
    <property type="match status" value="1"/>
</dbReference>
<evidence type="ECO:0000313" key="19">
    <source>
        <dbReference type="RefSeq" id="XP_022239524.1"/>
    </source>
</evidence>
<evidence type="ECO:0000256" key="5">
    <source>
        <dbReference type="ARBA" id="ARBA00023315"/>
    </source>
</evidence>
<comment type="similarity">
    <text evidence="6">Belongs to the acetyltransferase family. NAA60 subfamily.</text>
</comment>
<dbReference type="InterPro" id="IPR000182">
    <property type="entry name" value="GNAT_dom"/>
</dbReference>
<comment type="catalytic activity">
    <reaction evidence="9">
        <text>L-lysyl-[protein] + acetyl-CoA = N(6)-acetyl-L-lysyl-[protein] + CoA + H(+)</text>
        <dbReference type="Rhea" id="RHEA:45948"/>
        <dbReference type="Rhea" id="RHEA-COMP:9752"/>
        <dbReference type="Rhea" id="RHEA-COMP:10731"/>
        <dbReference type="ChEBI" id="CHEBI:15378"/>
        <dbReference type="ChEBI" id="CHEBI:29969"/>
        <dbReference type="ChEBI" id="CHEBI:57287"/>
        <dbReference type="ChEBI" id="CHEBI:57288"/>
        <dbReference type="ChEBI" id="CHEBI:61930"/>
        <dbReference type="EC" id="2.3.1.48"/>
    </reaction>
</comment>
<dbReference type="RefSeq" id="XP_022239522.1">
    <property type="nucleotide sequence ID" value="XM_022383814.1"/>
</dbReference>
<evidence type="ECO:0000256" key="4">
    <source>
        <dbReference type="ARBA" id="ARBA00022853"/>
    </source>
</evidence>
<dbReference type="RefSeq" id="XP_022239524.1">
    <property type="nucleotide sequence ID" value="XM_022383816.1"/>
</dbReference>
<name>A0ABM1B173_LIMPO</name>
<keyword evidence="3" id="KW-0159">Chromosome partition</keyword>
<dbReference type="CDD" id="cd04301">
    <property type="entry name" value="NAT_SF"/>
    <property type="match status" value="1"/>
</dbReference>
<dbReference type="RefSeq" id="XP_022239520.1">
    <property type="nucleotide sequence ID" value="XM_022383812.1"/>
</dbReference>